<reference evidence="2 3" key="1">
    <citation type="submission" date="2020-06" db="EMBL/GenBank/DDBJ databases">
        <title>Nonomuraea sp. SMC257, a novel actinomycete isolated from soil.</title>
        <authorList>
            <person name="Chanama M."/>
        </authorList>
    </citation>
    <scope>NUCLEOTIDE SEQUENCE [LARGE SCALE GENOMIC DNA]</scope>
    <source>
        <strain evidence="2 3">SMC257</strain>
    </source>
</reference>
<feature type="transmembrane region" description="Helical" evidence="1">
    <location>
        <begin position="16"/>
        <end position="34"/>
    </location>
</feature>
<dbReference type="Proteomes" id="UP000586042">
    <property type="component" value="Unassembled WGS sequence"/>
</dbReference>
<name>A0A7Y6I3G3_9ACTN</name>
<dbReference type="RefSeq" id="WP_175588283.1">
    <property type="nucleotide sequence ID" value="NZ_JABWGN010000002.1"/>
</dbReference>
<evidence type="ECO:0000313" key="2">
    <source>
        <dbReference type="EMBL" id="NUW30839.1"/>
    </source>
</evidence>
<comment type="caution">
    <text evidence="2">The sequence shown here is derived from an EMBL/GenBank/DDBJ whole genome shotgun (WGS) entry which is preliminary data.</text>
</comment>
<keyword evidence="1" id="KW-0472">Membrane</keyword>
<evidence type="ECO:0000256" key="1">
    <source>
        <dbReference type="SAM" id="Phobius"/>
    </source>
</evidence>
<dbReference type="EMBL" id="JABWGN010000002">
    <property type="protein sequence ID" value="NUW30839.1"/>
    <property type="molecule type" value="Genomic_DNA"/>
</dbReference>
<protein>
    <submittedName>
        <fullName evidence="2">Uncharacterized protein</fullName>
    </submittedName>
</protein>
<keyword evidence="1" id="KW-0812">Transmembrane</keyword>
<accession>A0A7Y6I3G3</accession>
<dbReference type="AlphaFoldDB" id="A0A7Y6I3G3"/>
<organism evidence="2 3">
    <name type="scientific">Nonomuraea montanisoli</name>
    <dbReference type="NCBI Taxonomy" id="2741721"/>
    <lineage>
        <taxon>Bacteria</taxon>
        <taxon>Bacillati</taxon>
        <taxon>Actinomycetota</taxon>
        <taxon>Actinomycetes</taxon>
        <taxon>Streptosporangiales</taxon>
        <taxon>Streptosporangiaceae</taxon>
        <taxon>Nonomuraea</taxon>
    </lineage>
</organism>
<evidence type="ECO:0000313" key="3">
    <source>
        <dbReference type="Proteomes" id="UP000586042"/>
    </source>
</evidence>
<keyword evidence="3" id="KW-1185">Reference proteome</keyword>
<sequence>MELFGIALNVTVPKPVVRLVWGAIVVVVVVVVLVRHGAAMSFTIG</sequence>
<gene>
    <name evidence="2" type="ORF">HTZ77_05320</name>
</gene>
<proteinExistence type="predicted"/>
<keyword evidence="1" id="KW-1133">Transmembrane helix</keyword>